<sequence>MTKTAVITGASSGLGLEFVKLFAKDGYNLVVIARNEEKLLEIKRDFPYVDVTVIPKDLSKPDAIKEIVDEMKTRKIFVDVLVNNAGFGLLGSFESLNIEQQLNMIHLNVSSLTELTYHLLPDLKKSKSGKILNVASTAAFQPGPSMAVYYATKSYVLSFSEALAEELKEDNITVTTLCPGATKTNFSSVAKVENTKMFSNAMPSDVVAKKGYDALMQGKGVVITGGFNKVGALAAKFLPRRTAAKVAKLVMKEN</sequence>
<dbReference type="RefSeq" id="WP_088017034.1">
    <property type="nucleotide sequence ID" value="NZ_CP020880.1"/>
</dbReference>
<dbReference type="PANTHER" id="PTHR44196:SF2">
    <property type="entry name" value="SHORT-CHAIN DEHYDROGENASE-RELATED"/>
    <property type="match status" value="1"/>
</dbReference>
<dbReference type="Proteomes" id="UP000195573">
    <property type="component" value="Chromosome"/>
</dbReference>
<evidence type="ECO:0000256" key="1">
    <source>
        <dbReference type="ARBA" id="ARBA00006484"/>
    </source>
</evidence>
<evidence type="ECO:0000256" key="2">
    <source>
        <dbReference type="ARBA" id="ARBA00023002"/>
    </source>
</evidence>
<organism evidence="4 5">
    <name type="scientific">Sutcliffiella horikoshii</name>
    <dbReference type="NCBI Taxonomy" id="79883"/>
    <lineage>
        <taxon>Bacteria</taxon>
        <taxon>Bacillati</taxon>
        <taxon>Bacillota</taxon>
        <taxon>Bacilli</taxon>
        <taxon>Bacillales</taxon>
        <taxon>Bacillaceae</taxon>
        <taxon>Sutcliffiella</taxon>
    </lineage>
</organism>
<dbReference type="PIRSF" id="PIRSF000126">
    <property type="entry name" value="11-beta-HSD1"/>
    <property type="match status" value="1"/>
</dbReference>
<dbReference type="Gene3D" id="3.40.50.720">
    <property type="entry name" value="NAD(P)-binding Rossmann-like Domain"/>
    <property type="match status" value="1"/>
</dbReference>
<dbReference type="PRINTS" id="PR00080">
    <property type="entry name" value="SDRFAMILY"/>
</dbReference>
<dbReference type="InterPro" id="IPR002347">
    <property type="entry name" value="SDR_fam"/>
</dbReference>
<keyword evidence="2" id="KW-0560">Oxidoreductase</keyword>
<evidence type="ECO:0000313" key="5">
    <source>
        <dbReference type="Proteomes" id="UP000195573"/>
    </source>
</evidence>
<reference evidence="4 5" key="1">
    <citation type="submission" date="2017-04" db="EMBL/GenBank/DDBJ databases">
        <title>Complete Genome Sequence of the Bacillus horikoshii 20a strain from Cuatro Cienegas, Coahuila, Mexico.</title>
        <authorList>
            <person name="Zarza E."/>
            <person name="Alcaraz L.D."/>
            <person name="Aguilar-Salinas B."/>
            <person name="Islas A."/>
            <person name="Olmedo-Alvarez G."/>
        </authorList>
    </citation>
    <scope>NUCLEOTIDE SEQUENCE [LARGE SCALE GENOMIC DNA]</scope>
    <source>
        <strain evidence="4 5">20a</strain>
    </source>
</reference>
<dbReference type="EMBL" id="CP020880">
    <property type="protein sequence ID" value="ART75100.1"/>
    <property type="molecule type" value="Genomic_DNA"/>
</dbReference>
<proteinExistence type="inferred from homology"/>
<protein>
    <submittedName>
        <fullName evidence="4">Short-chain dehydrogenase</fullName>
    </submittedName>
</protein>
<evidence type="ECO:0000313" key="4">
    <source>
        <dbReference type="EMBL" id="ART75100.1"/>
    </source>
</evidence>
<evidence type="ECO:0000256" key="3">
    <source>
        <dbReference type="RuleBase" id="RU000363"/>
    </source>
</evidence>
<keyword evidence="5" id="KW-1185">Reference proteome</keyword>
<dbReference type="InterPro" id="IPR036291">
    <property type="entry name" value="NAD(P)-bd_dom_sf"/>
</dbReference>
<dbReference type="CDD" id="cd05233">
    <property type="entry name" value="SDR_c"/>
    <property type="match status" value="1"/>
</dbReference>
<dbReference type="PANTHER" id="PTHR44196">
    <property type="entry name" value="DEHYDROGENASE/REDUCTASE SDR FAMILY MEMBER 7B"/>
    <property type="match status" value="1"/>
</dbReference>
<dbReference type="SUPFAM" id="SSF51735">
    <property type="entry name" value="NAD(P)-binding Rossmann-fold domains"/>
    <property type="match status" value="1"/>
</dbReference>
<accession>A0ABM6KF13</accession>
<dbReference type="Pfam" id="PF00106">
    <property type="entry name" value="adh_short"/>
    <property type="match status" value="1"/>
</dbReference>
<gene>
    <name evidence="4" type="ORF">B4U37_03140</name>
</gene>
<comment type="similarity">
    <text evidence="1 3">Belongs to the short-chain dehydrogenases/reductases (SDR) family.</text>
</comment>
<dbReference type="GeneID" id="96737429"/>
<dbReference type="PRINTS" id="PR00081">
    <property type="entry name" value="GDHRDH"/>
</dbReference>
<name>A0ABM6KF13_9BACI</name>